<name>V9Z7A7_9ACTN</name>
<feature type="compositionally biased region" description="Polar residues" evidence="1">
    <location>
        <begin position="113"/>
        <end position="124"/>
    </location>
</feature>
<evidence type="ECO:0000313" key="2">
    <source>
        <dbReference type="EMBL" id="AHE40417.1"/>
    </source>
</evidence>
<dbReference type="RefSeq" id="WP_024127653.1">
    <property type="nucleotide sequence ID" value="NC_023286.1"/>
</dbReference>
<gene>
    <name evidence="2" type="ORF">pFRL6_330</name>
</gene>
<feature type="compositionally biased region" description="Low complexity" evidence="1">
    <location>
        <begin position="79"/>
        <end position="95"/>
    </location>
</feature>
<dbReference type="EMBL" id="KF602051">
    <property type="protein sequence ID" value="AHE40417.1"/>
    <property type="molecule type" value="Genomic_DNA"/>
</dbReference>
<evidence type="ECO:0000256" key="1">
    <source>
        <dbReference type="SAM" id="MobiDB-lite"/>
    </source>
</evidence>
<sequence>MAAQPYSDGLKELRSLRDEVTEAVKARDRAQRALDKAITARDKKVKQLGAYEQAKAERIAPAAGLSVKDVVDLVPALGPQPAAAAPATPDSAPAAEKTPPQESPAVPERTGATPPSLQQVQAHQPSRETTDEDGTTRTAPDEPAAEQPASGDSSETETPAPAGEPRDEAPASEPVMRTLPSVPEGPEGDRWFAVAPNLVSEHPNFTQKVRPAVFLDATTGALAFRDRRIQLDLGSRSAAEILTAVYATVPESVERIYITAGDPWHRDADRHRYLKDAVAAWLDAPLPEGWKVDTGRGKDDLAGHYVHERKPVGRWQRGNLHTEIRSVTEWFDPEGADVTVIRQAFVLTLQALQKEKPTKRFPDAVLMGSPSQTGRDLWSRTISTKKGSRWADGYPVMSAEIRQLLHATSGQGRTELITPPRISEELPQWTELDRTLAYGKHTWTSGVGAPRRITAHAFDSMSEKDKTNALFAPSHWQVRVTIPDDWDHVGLLPAAVEGDRSWIYPHEGGRTFVTWAGGAEINAALRNPIQPWKIEILDGLLWEAGAPLREWSDKLKDAWAELASWARAAGTDELRQAYKLASRAVRSILLYGIGSFAQRPRVTTGTVQRGHEREIPKGAHVVSMEGDTIVWERTSVSRNPWAHPEWSAGVWSAARAALLSTGVKNQDGTKTHIGALHLPPGSIVAFRTDAIYTSDLPNWPYNGDPGDYLLKGHLPYPVAAPTNEQEFYGLQANGRAWLNKDATQ</sequence>
<evidence type="ECO:0008006" key="3">
    <source>
        <dbReference type="Google" id="ProtNLM"/>
    </source>
</evidence>
<keyword evidence="2" id="KW-0614">Plasmid</keyword>
<organism evidence="2">
    <name type="scientific">Streptomyces sp. F12</name>
    <dbReference type="NCBI Taxonomy" id="1436084"/>
    <lineage>
        <taxon>Bacteria</taxon>
        <taxon>Bacillati</taxon>
        <taxon>Actinomycetota</taxon>
        <taxon>Actinomycetes</taxon>
        <taxon>Kitasatosporales</taxon>
        <taxon>Streptomycetaceae</taxon>
        <taxon>Streptomyces</taxon>
    </lineage>
</organism>
<reference evidence="2" key="1">
    <citation type="submission" date="2013-09" db="EMBL/GenBank/DDBJ databases">
        <title>Complete nucleotide sequence of Streptomyces linear plasmid pFRL6.</title>
        <authorList>
            <person name="Chen Z."/>
            <person name="Fang P."/>
            <person name="Qin Z."/>
        </authorList>
    </citation>
    <scope>NUCLEOTIDE SEQUENCE</scope>
    <source>
        <plasmid evidence="2">pFRL6</plasmid>
    </source>
</reference>
<protein>
    <recommendedName>
        <fullName evidence="3">Mucin-19</fullName>
    </recommendedName>
</protein>
<dbReference type="AlphaFoldDB" id="V9Z7A7"/>
<accession>V9Z7A7</accession>
<proteinExistence type="predicted"/>
<feature type="region of interest" description="Disordered" evidence="1">
    <location>
        <begin position="79"/>
        <end position="187"/>
    </location>
</feature>
<geneLocation type="plasmid" evidence="2">
    <name>pFRL6</name>
</geneLocation>